<dbReference type="InterPro" id="IPR012796">
    <property type="entry name" value="Lysidine-tRNA-synth_C"/>
</dbReference>
<dbReference type="Pfam" id="PF01171">
    <property type="entry name" value="ATP_bind_3"/>
    <property type="match status" value="1"/>
</dbReference>
<evidence type="ECO:0000259" key="9">
    <source>
        <dbReference type="SMART" id="SM00977"/>
    </source>
</evidence>
<dbReference type="NCBIfam" id="TIGR02432">
    <property type="entry name" value="lysidine_TilS_N"/>
    <property type="match status" value="1"/>
</dbReference>
<dbReference type="HAMAP" id="MF_01161">
    <property type="entry name" value="tRNA_Ile_lys_synt"/>
    <property type="match status" value="1"/>
</dbReference>
<keyword evidence="6" id="KW-0067">ATP-binding</keyword>
<evidence type="ECO:0000256" key="4">
    <source>
        <dbReference type="ARBA" id="ARBA00022694"/>
    </source>
</evidence>
<dbReference type="Proteomes" id="UP000051054">
    <property type="component" value="Unassembled WGS sequence"/>
</dbReference>
<keyword evidence="3 8" id="KW-0436">Ligase</keyword>
<dbReference type="GO" id="GO:0006400">
    <property type="term" value="P:tRNA modification"/>
    <property type="evidence" value="ECO:0007669"/>
    <property type="project" value="UniProtKB-UniRule"/>
</dbReference>
<dbReference type="eggNOG" id="COG0037">
    <property type="taxonomic scope" value="Bacteria"/>
</dbReference>
<comment type="subcellular location">
    <subcellularLocation>
        <location evidence="1 8">Cytoplasm</location>
    </subcellularLocation>
</comment>
<keyword evidence="5" id="KW-0547">Nucleotide-binding</keyword>
<sequence>MVKKLELKFKAELKKLALQQKKLVIGVSTGVDSMVLLTLLEKFQAQYQYQIIVAYIDHQLRSQSQKETAFIKAYCQNHKLTLETFTWNQGDHPKNGIEAAARKVRYDFFAQVLDKYHAQYLLTAHHGDDQVETFLMKLTRGGDISQLEALKFQRDFKNSKLIRLLLPFSKTEIYDYAQKKQIKYFEDETNQTDEYFRNRLRHMVIPQLKQEQEQLQEHVQHYIEQIDTMVSIIDEQATQKVEDLQIKPHQYRKDDFLKLDERWQDLVLRAIFKKESLELKQSKLTLVKKVLQMKQKPQGEIDIQKNIKFYQEYSVFGFTNTTKKVNIKQEVISLTVDKWQKVAHGKIGYFSDIKHLQPDDEYLAFEKPVQLKLRHRMPGDKIRFSFGTKKLKKMLIDEKIPQNLREQSWVVANESNEILWVLGIKKTDLSHFNLNDKMQYILIYRKNKN</sequence>
<gene>
    <name evidence="8" type="primary">tilS</name>
    <name evidence="10" type="ORF">FC40_GL001267</name>
</gene>
<keyword evidence="4 8" id="KW-0819">tRNA processing</keyword>
<accession>A0A0R1WWD5</accession>
<evidence type="ECO:0000313" key="10">
    <source>
        <dbReference type="EMBL" id="KRM19865.1"/>
    </source>
</evidence>
<dbReference type="InterPro" id="IPR014729">
    <property type="entry name" value="Rossmann-like_a/b/a_fold"/>
</dbReference>
<keyword evidence="2 8" id="KW-0963">Cytoplasm</keyword>
<dbReference type="PANTHER" id="PTHR43033">
    <property type="entry name" value="TRNA(ILE)-LYSIDINE SYNTHASE-RELATED"/>
    <property type="match status" value="1"/>
</dbReference>
<dbReference type="GO" id="GO:0032267">
    <property type="term" value="F:tRNA(Ile)-lysidine synthase activity"/>
    <property type="evidence" value="ECO:0007669"/>
    <property type="project" value="UniProtKB-EC"/>
</dbReference>
<dbReference type="Pfam" id="PF11734">
    <property type="entry name" value="TilS_C"/>
    <property type="match status" value="1"/>
</dbReference>
<dbReference type="GO" id="GO:0005737">
    <property type="term" value="C:cytoplasm"/>
    <property type="evidence" value="ECO:0007669"/>
    <property type="project" value="UniProtKB-SubCell"/>
</dbReference>
<dbReference type="InterPro" id="IPR011063">
    <property type="entry name" value="TilS/TtcA_N"/>
</dbReference>
<name>A0A0R1WWD5_9LACO</name>
<dbReference type="RefSeq" id="WP_025022433.1">
    <property type="nucleotide sequence ID" value="NZ_AZGD01000028.1"/>
</dbReference>
<comment type="function">
    <text evidence="8">Ligates lysine onto the cytidine present at position 34 of the AUA codon-specific tRNA(Ile) that contains the anticodon CAU, in an ATP-dependent manner. Cytidine is converted to lysidine, thus changing the amino acid specificity of the tRNA from methionine to isoleucine.</text>
</comment>
<dbReference type="PATRIC" id="fig|1423755.3.peg.1341"/>
<comment type="catalytic activity">
    <reaction evidence="7 8">
        <text>cytidine(34) in tRNA(Ile2) + L-lysine + ATP = lysidine(34) in tRNA(Ile2) + AMP + diphosphate + H(+)</text>
        <dbReference type="Rhea" id="RHEA:43744"/>
        <dbReference type="Rhea" id="RHEA-COMP:10625"/>
        <dbReference type="Rhea" id="RHEA-COMP:10670"/>
        <dbReference type="ChEBI" id="CHEBI:15378"/>
        <dbReference type="ChEBI" id="CHEBI:30616"/>
        <dbReference type="ChEBI" id="CHEBI:32551"/>
        <dbReference type="ChEBI" id="CHEBI:33019"/>
        <dbReference type="ChEBI" id="CHEBI:82748"/>
        <dbReference type="ChEBI" id="CHEBI:83665"/>
        <dbReference type="ChEBI" id="CHEBI:456215"/>
        <dbReference type="EC" id="6.3.4.19"/>
    </reaction>
</comment>
<feature type="domain" description="Lysidine-tRNA(Ile) synthetase C-terminal" evidence="9">
    <location>
        <begin position="371"/>
        <end position="444"/>
    </location>
</feature>
<evidence type="ECO:0000256" key="2">
    <source>
        <dbReference type="ARBA" id="ARBA00022490"/>
    </source>
</evidence>
<dbReference type="AlphaFoldDB" id="A0A0R1WWD5"/>
<dbReference type="Gene3D" id="3.40.50.620">
    <property type="entry name" value="HUPs"/>
    <property type="match status" value="1"/>
</dbReference>
<evidence type="ECO:0000256" key="8">
    <source>
        <dbReference type="HAMAP-Rule" id="MF_01161"/>
    </source>
</evidence>
<comment type="caution">
    <text evidence="8">Lacks conserved residue(s) required for the propagation of feature annotation.</text>
</comment>
<dbReference type="SUPFAM" id="SSF52402">
    <property type="entry name" value="Adenine nucleotide alpha hydrolases-like"/>
    <property type="match status" value="1"/>
</dbReference>
<reference evidence="10 11" key="1">
    <citation type="journal article" date="2015" name="Genome Announc.">
        <title>Expanding the biotechnology potential of lactobacilli through comparative genomics of 213 strains and associated genera.</title>
        <authorList>
            <person name="Sun Z."/>
            <person name="Harris H.M."/>
            <person name="McCann A."/>
            <person name="Guo C."/>
            <person name="Argimon S."/>
            <person name="Zhang W."/>
            <person name="Yang X."/>
            <person name="Jeffery I.B."/>
            <person name="Cooney J.C."/>
            <person name="Kagawa T.F."/>
            <person name="Liu W."/>
            <person name="Song Y."/>
            <person name="Salvetti E."/>
            <person name="Wrobel A."/>
            <person name="Rasinkangas P."/>
            <person name="Parkhill J."/>
            <person name="Rea M.C."/>
            <person name="O'Sullivan O."/>
            <person name="Ritari J."/>
            <person name="Douillard F.P."/>
            <person name="Paul Ross R."/>
            <person name="Yang R."/>
            <person name="Briner A.E."/>
            <person name="Felis G.E."/>
            <person name="de Vos W.M."/>
            <person name="Barrangou R."/>
            <person name="Klaenhammer T.R."/>
            <person name="Caufield P.W."/>
            <person name="Cui Y."/>
            <person name="Zhang H."/>
            <person name="O'Toole P.W."/>
        </authorList>
    </citation>
    <scope>NUCLEOTIDE SEQUENCE [LARGE SCALE GENOMIC DNA]</scope>
    <source>
        <strain evidence="10 11">DSM 18933</strain>
    </source>
</reference>
<evidence type="ECO:0000256" key="7">
    <source>
        <dbReference type="ARBA" id="ARBA00048539"/>
    </source>
</evidence>
<protein>
    <recommendedName>
        <fullName evidence="8">tRNA(Ile)-lysidine synthase</fullName>
        <ecNumber evidence="8">6.3.4.19</ecNumber>
    </recommendedName>
    <alternativeName>
        <fullName evidence="8">tRNA(Ile)-2-lysyl-cytidine synthase</fullName>
    </alternativeName>
    <alternativeName>
        <fullName evidence="8">tRNA(Ile)-lysidine synthetase</fullName>
    </alternativeName>
</protein>
<evidence type="ECO:0000256" key="6">
    <source>
        <dbReference type="ARBA" id="ARBA00022840"/>
    </source>
</evidence>
<keyword evidence="11" id="KW-1185">Reference proteome</keyword>
<dbReference type="GO" id="GO:0005524">
    <property type="term" value="F:ATP binding"/>
    <property type="evidence" value="ECO:0007669"/>
    <property type="project" value="UniProtKB-KW"/>
</dbReference>
<dbReference type="CDD" id="cd01992">
    <property type="entry name" value="TilS_N"/>
    <property type="match status" value="1"/>
</dbReference>
<evidence type="ECO:0000256" key="5">
    <source>
        <dbReference type="ARBA" id="ARBA00022741"/>
    </source>
</evidence>
<organism evidence="10 11">
    <name type="scientific">Ligilactobacillus hayakitensis DSM 18933 = JCM 14209</name>
    <dbReference type="NCBI Taxonomy" id="1423755"/>
    <lineage>
        <taxon>Bacteria</taxon>
        <taxon>Bacillati</taxon>
        <taxon>Bacillota</taxon>
        <taxon>Bacilli</taxon>
        <taxon>Lactobacillales</taxon>
        <taxon>Lactobacillaceae</taxon>
        <taxon>Ligilactobacillus</taxon>
    </lineage>
</organism>
<dbReference type="STRING" id="1423755.FC40_GL001267"/>
<dbReference type="InterPro" id="IPR012795">
    <property type="entry name" value="tRNA_Ile_lys_synt_N"/>
</dbReference>
<dbReference type="SUPFAM" id="SSF56037">
    <property type="entry name" value="PheT/TilS domain"/>
    <property type="match status" value="1"/>
</dbReference>
<dbReference type="NCBIfam" id="TIGR02433">
    <property type="entry name" value="lysidine_TilS_C"/>
    <property type="match status" value="1"/>
</dbReference>
<proteinExistence type="inferred from homology"/>
<dbReference type="OrthoDB" id="9807403at2"/>
<evidence type="ECO:0000313" key="11">
    <source>
        <dbReference type="Proteomes" id="UP000051054"/>
    </source>
</evidence>
<dbReference type="InterPro" id="IPR012094">
    <property type="entry name" value="tRNA_Ile_lys_synt"/>
</dbReference>
<evidence type="ECO:0000256" key="3">
    <source>
        <dbReference type="ARBA" id="ARBA00022598"/>
    </source>
</evidence>
<dbReference type="EMBL" id="AZGD01000028">
    <property type="protein sequence ID" value="KRM19865.1"/>
    <property type="molecule type" value="Genomic_DNA"/>
</dbReference>
<dbReference type="PANTHER" id="PTHR43033:SF1">
    <property type="entry name" value="TRNA(ILE)-LYSIDINE SYNTHASE-RELATED"/>
    <property type="match status" value="1"/>
</dbReference>
<comment type="similarity">
    <text evidence="8">Belongs to the tRNA(Ile)-lysidine synthase family.</text>
</comment>
<dbReference type="SMART" id="SM00977">
    <property type="entry name" value="TilS_C"/>
    <property type="match status" value="1"/>
</dbReference>
<comment type="caution">
    <text evidence="10">The sequence shown here is derived from an EMBL/GenBank/DDBJ whole genome shotgun (WGS) entry which is preliminary data.</text>
</comment>
<dbReference type="EC" id="6.3.4.19" evidence="8"/>
<evidence type="ECO:0000256" key="1">
    <source>
        <dbReference type="ARBA" id="ARBA00004496"/>
    </source>
</evidence>